<keyword evidence="5" id="KW-0489">Methyltransferase</keyword>
<dbReference type="Proteomes" id="UP000272474">
    <property type="component" value="Unassembled WGS sequence"/>
</dbReference>
<feature type="binding site" evidence="2">
    <location>
        <begin position="106"/>
        <end position="107"/>
    </location>
    <ligand>
        <name>S-adenosyl-L-methionine</name>
        <dbReference type="ChEBI" id="CHEBI:59789"/>
    </ligand>
</feature>
<dbReference type="InterPro" id="IPR048647">
    <property type="entry name" value="RlmA_N"/>
</dbReference>
<dbReference type="OrthoDB" id="108476at2"/>
<dbReference type="GO" id="GO:0046872">
    <property type="term" value="F:metal ion binding"/>
    <property type="evidence" value="ECO:0007669"/>
    <property type="project" value="UniProtKB-KW"/>
</dbReference>
<protein>
    <submittedName>
        <fullName evidence="5">Methyltransferase type 11</fullName>
    </submittedName>
</protein>
<name>A0A3A9Z0S9_9ACTN</name>
<evidence type="ECO:0000313" key="6">
    <source>
        <dbReference type="Proteomes" id="UP000272474"/>
    </source>
</evidence>
<evidence type="ECO:0000256" key="1">
    <source>
        <dbReference type="PIRSR" id="PIRSR018249-1"/>
    </source>
</evidence>
<dbReference type="Pfam" id="PF13649">
    <property type="entry name" value="Methyltransf_25"/>
    <property type="match status" value="1"/>
</dbReference>
<organism evidence="5 6">
    <name type="scientific">Streptomyces hoynatensis</name>
    <dbReference type="NCBI Taxonomy" id="1141874"/>
    <lineage>
        <taxon>Bacteria</taxon>
        <taxon>Bacillati</taxon>
        <taxon>Actinomycetota</taxon>
        <taxon>Actinomycetes</taxon>
        <taxon>Kitasatosporales</taxon>
        <taxon>Streptomycetaceae</taxon>
        <taxon>Streptomyces</taxon>
    </lineage>
</organism>
<dbReference type="RefSeq" id="WP_120679500.1">
    <property type="nucleotide sequence ID" value="NZ_RBAL01000007.1"/>
</dbReference>
<reference evidence="5 6" key="1">
    <citation type="journal article" date="2014" name="Int. J. Syst. Evol. Microbiol.">
        <title>Streptomyces hoynatensis sp. nov., isolated from deep marine sediment.</title>
        <authorList>
            <person name="Veyisoglu A."/>
            <person name="Sahin N."/>
        </authorList>
    </citation>
    <scope>NUCLEOTIDE SEQUENCE [LARGE SCALE GENOMIC DNA]</scope>
    <source>
        <strain evidence="5 6">KCTC 29097</strain>
    </source>
</reference>
<dbReference type="GO" id="GO:0008168">
    <property type="term" value="F:methyltransferase activity"/>
    <property type="evidence" value="ECO:0007669"/>
    <property type="project" value="UniProtKB-KW"/>
</dbReference>
<evidence type="ECO:0000313" key="5">
    <source>
        <dbReference type="EMBL" id="RKN41649.1"/>
    </source>
</evidence>
<evidence type="ECO:0000256" key="2">
    <source>
        <dbReference type="PIRSR" id="PIRSR018249-2"/>
    </source>
</evidence>
<keyword evidence="5" id="KW-0808">Transferase</keyword>
<evidence type="ECO:0000259" key="4">
    <source>
        <dbReference type="Pfam" id="PF21302"/>
    </source>
</evidence>
<proteinExistence type="predicted"/>
<gene>
    <name evidence="5" type="ORF">D7294_14260</name>
</gene>
<accession>A0A3A9Z0S9</accession>
<keyword evidence="1" id="KW-0479">Metal-binding</keyword>
<dbReference type="PIRSF" id="PIRSF018249">
    <property type="entry name" value="MyrA_prd"/>
    <property type="match status" value="1"/>
</dbReference>
<dbReference type="AlphaFoldDB" id="A0A3A9Z0S9"/>
<keyword evidence="2" id="KW-0949">S-adenosyl-L-methionine</keyword>
<sequence>MREPAPRPSSHRPQPLGLLRCPVCEEPLAAADGALRCRRRHSFDIARQGYVSLLAGGQVTGEGDSADMVRARVAFLAAGHYAPLAESVAASCPPGARTVLDAGAGTGYYLAAALDALPEAVGLGLDASKFALRRAARSHPRAGAASWDVWRPLPVPDRAVDVLLNVFAPRNGPEFHRVLRPSGRLVVVTPTERHLGELRAWEGLLLRVDAEKENRLRRALAGHFTRERVTPLEYVRRLASEDVADVVLMGPAARHVTGEEVRRRVAALPTPLGVTMSFTVSVYRPLPESGSGGAR</sequence>
<dbReference type="Gene3D" id="3.40.50.150">
    <property type="entry name" value="Vaccinia Virus protein VP39"/>
    <property type="match status" value="1"/>
</dbReference>
<dbReference type="InterPro" id="IPR041698">
    <property type="entry name" value="Methyltransf_25"/>
</dbReference>
<dbReference type="Pfam" id="PF21302">
    <property type="entry name" value="Zn_ribbon_RlmA"/>
    <property type="match status" value="1"/>
</dbReference>
<keyword evidence="1" id="KW-0862">Zinc</keyword>
<evidence type="ECO:0000259" key="3">
    <source>
        <dbReference type="Pfam" id="PF13649"/>
    </source>
</evidence>
<dbReference type="InterPro" id="IPR016718">
    <property type="entry name" value="rRNA_m1G-MeTrfase_A_prd"/>
</dbReference>
<comment type="caution">
    <text evidence="5">The sequence shown here is derived from an EMBL/GenBank/DDBJ whole genome shotgun (WGS) entry which is preliminary data.</text>
</comment>
<dbReference type="InterPro" id="IPR029063">
    <property type="entry name" value="SAM-dependent_MTases_sf"/>
</dbReference>
<keyword evidence="6" id="KW-1185">Reference proteome</keyword>
<feature type="binding site" evidence="2">
    <location>
        <position position="194"/>
    </location>
    <ligand>
        <name>S-adenosyl-L-methionine</name>
        <dbReference type="ChEBI" id="CHEBI:59789"/>
    </ligand>
</feature>
<dbReference type="EMBL" id="RBAL01000007">
    <property type="protein sequence ID" value="RKN41649.1"/>
    <property type="molecule type" value="Genomic_DNA"/>
</dbReference>
<dbReference type="SUPFAM" id="SSF53335">
    <property type="entry name" value="S-adenosyl-L-methionine-dependent methyltransferases"/>
    <property type="match status" value="1"/>
</dbReference>
<dbReference type="GO" id="GO:0032259">
    <property type="term" value="P:methylation"/>
    <property type="evidence" value="ECO:0007669"/>
    <property type="project" value="UniProtKB-KW"/>
</dbReference>
<feature type="domain" description="23S rRNA (guanine(745)-N(1))-methyltransferase N-terminal" evidence="4">
    <location>
        <begin position="20"/>
        <end position="54"/>
    </location>
</feature>
<feature type="binding site" evidence="2">
    <location>
        <position position="81"/>
    </location>
    <ligand>
        <name>S-adenosyl-L-methionine</name>
        <dbReference type="ChEBI" id="CHEBI:59789"/>
    </ligand>
</feature>
<feature type="binding site" evidence="1">
    <location>
        <position position="24"/>
    </location>
    <ligand>
        <name>Zn(2+)</name>
        <dbReference type="ChEBI" id="CHEBI:29105"/>
    </ligand>
</feature>
<feature type="binding site" evidence="1">
    <location>
        <position position="21"/>
    </location>
    <ligand>
        <name>Zn(2+)</name>
        <dbReference type="ChEBI" id="CHEBI:29105"/>
    </ligand>
</feature>
<feature type="domain" description="Methyltransferase" evidence="3">
    <location>
        <begin position="99"/>
        <end position="183"/>
    </location>
</feature>
<dbReference type="CDD" id="cd02440">
    <property type="entry name" value="AdoMet_MTases"/>
    <property type="match status" value="1"/>
</dbReference>
<feature type="binding site" evidence="1">
    <location>
        <position position="37"/>
    </location>
    <ligand>
        <name>Zn(2+)</name>
        <dbReference type="ChEBI" id="CHEBI:29105"/>
    </ligand>
</feature>
<feature type="binding site" evidence="1">
    <location>
        <position position="41"/>
    </location>
    <ligand>
        <name>Zn(2+)</name>
        <dbReference type="ChEBI" id="CHEBI:29105"/>
    </ligand>
</feature>